<feature type="transmembrane region" description="Helical" evidence="7">
    <location>
        <begin position="370"/>
        <end position="393"/>
    </location>
</feature>
<feature type="transmembrane region" description="Helical" evidence="7">
    <location>
        <begin position="656"/>
        <end position="683"/>
    </location>
</feature>
<proteinExistence type="inferred from homology"/>
<keyword evidence="5 7" id="KW-0472">Membrane</keyword>
<feature type="domain" description="ABC3 transporter permease C-terminal" evidence="8">
    <location>
        <begin position="156"/>
        <end position="272"/>
    </location>
</feature>
<reference evidence="9 10" key="1">
    <citation type="submission" date="2018-02" db="EMBL/GenBank/DDBJ databases">
        <title>Comparative genomes isolates from brazilian mangrove.</title>
        <authorList>
            <person name="Araujo J.E."/>
            <person name="Taketani R.G."/>
            <person name="Silva M.C.P."/>
            <person name="Loureco M.V."/>
            <person name="Andreote F.D."/>
        </authorList>
    </citation>
    <scope>NUCLEOTIDE SEQUENCE [LARGE SCALE GENOMIC DNA]</scope>
    <source>
        <strain evidence="9 10">NAP PRIS-MGV</strain>
    </source>
</reference>
<keyword evidence="3 7" id="KW-0812">Transmembrane</keyword>
<dbReference type="Proteomes" id="UP000239388">
    <property type="component" value="Unassembled WGS sequence"/>
</dbReference>
<gene>
    <name evidence="9" type="ORF">C5Y98_10510</name>
</gene>
<keyword evidence="2" id="KW-1003">Cell membrane</keyword>
<feature type="transmembrane region" description="Helical" evidence="7">
    <location>
        <begin position="317"/>
        <end position="342"/>
    </location>
</feature>
<evidence type="ECO:0000256" key="5">
    <source>
        <dbReference type="ARBA" id="ARBA00023136"/>
    </source>
</evidence>
<evidence type="ECO:0000256" key="4">
    <source>
        <dbReference type="ARBA" id="ARBA00022989"/>
    </source>
</evidence>
<feature type="transmembrane region" description="Helical" evidence="7">
    <location>
        <begin position="196"/>
        <end position="223"/>
    </location>
</feature>
<protein>
    <submittedName>
        <fullName evidence="9">ABC transporter permease</fullName>
    </submittedName>
</protein>
<dbReference type="GO" id="GO:0005886">
    <property type="term" value="C:plasma membrane"/>
    <property type="evidence" value="ECO:0007669"/>
    <property type="project" value="UniProtKB-SubCell"/>
</dbReference>
<organism evidence="9 10">
    <name type="scientific">Blastopirellula marina</name>
    <dbReference type="NCBI Taxonomy" id="124"/>
    <lineage>
        <taxon>Bacteria</taxon>
        <taxon>Pseudomonadati</taxon>
        <taxon>Planctomycetota</taxon>
        <taxon>Planctomycetia</taxon>
        <taxon>Pirellulales</taxon>
        <taxon>Pirellulaceae</taxon>
        <taxon>Blastopirellula</taxon>
    </lineage>
</organism>
<dbReference type="InterPro" id="IPR003838">
    <property type="entry name" value="ABC3_permease_C"/>
</dbReference>
<dbReference type="InterPro" id="IPR050250">
    <property type="entry name" value="Macrolide_Exporter_MacB"/>
</dbReference>
<evidence type="ECO:0000256" key="3">
    <source>
        <dbReference type="ARBA" id="ARBA00022692"/>
    </source>
</evidence>
<evidence type="ECO:0000259" key="8">
    <source>
        <dbReference type="Pfam" id="PF02687"/>
    </source>
</evidence>
<name>A0A2S8G210_9BACT</name>
<feature type="transmembrane region" description="Helical" evidence="7">
    <location>
        <begin position="287"/>
        <end position="311"/>
    </location>
</feature>
<dbReference type="Pfam" id="PF02687">
    <property type="entry name" value="FtsX"/>
    <property type="match status" value="2"/>
</dbReference>
<dbReference type="PANTHER" id="PTHR30572:SF4">
    <property type="entry name" value="ABC TRANSPORTER PERMEASE YTRF"/>
    <property type="match status" value="1"/>
</dbReference>
<dbReference type="AlphaFoldDB" id="A0A2S8G210"/>
<sequence length="795" mass="85314">MIDGTWIDSGETEFGDTIQAVMSRGSAKDFGVAVGDEFEIKYETHKQRLKIIGIVDQVRSLPTVGRGSPAPSRGPATQALYVPMLAIGKITGQLPRIDYAAVAIKEMAAGPQFEAKWTDELVHQGNKAEIQSALDIQEDLNSGRSVESMRGQAYSATGISMLASLFIIFTTLSMGVHERTRQFAVLRAIALTKSQIAAIISVESIVLGLIGWGGGLAAGWILLQMVAWSQPDFLRNGASLGSWSIALSGICAFGGAVAAAIIPAWRATRVSPLEAMAPQPIALSTKYVWPAVAAGFILIVVNPLLVFYVPMSDDARYGIYAALGCTTMAIGFLLLTPLAITITERFLAAPMAWLFRLDSRLLSSQLSSNFWRTLGTSVALTLGLGLFIATQVWGYSMLGPFVPGDWAPNTLVNFTTGGLPDSELEAVASAPGVKPGRCLPLAVEQPKIAGDITGSEEHASVARQDNIILVGIDPERGIGAKDALLKFHFVEGDAATAAKRLKQGNACVVPDHFARAAGLGIGDAFELIPPYSPEQRVKYEIAGIVRLPGWHWMTKFSGLRRQSGRSAALVFTAFDDVRRDFNLPETNFFWMETEPEVNYETLGASLQAIGDRYEGERQPVNGQGTWEFAARNFGSTVRITTVDDVRERIQGRAAGMIWGMGQLPLVTLAVSALGVLNTILASVRTRQWDMGVLRSLGLTRWGLVRLILAEGCLIGLVACVLSASFGVMAGWCGVGISQYVSFFGGLSPTLILPWNPLLFGCGITLALCVIAAIWPAVSAGRQEPLRLLQAGRSVN</sequence>
<evidence type="ECO:0000256" key="1">
    <source>
        <dbReference type="ARBA" id="ARBA00004651"/>
    </source>
</evidence>
<accession>A0A2S8G210</accession>
<comment type="subcellular location">
    <subcellularLocation>
        <location evidence="1">Cell membrane</location>
        <topology evidence="1">Multi-pass membrane protein</topology>
    </subcellularLocation>
</comment>
<dbReference type="PANTHER" id="PTHR30572">
    <property type="entry name" value="MEMBRANE COMPONENT OF TRANSPORTER-RELATED"/>
    <property type="match status" value="1"/>
</dbReference>
<feature type="domain" description="ABC3 transporter permease C-terminal" evidence="8">
    <location>
        <begin position="664"/>
        <end position="784"/>
    </location>
</feature>
<feature type="transmembrane region" description="Helical" evidence="7">
    <location>
        <begin position="153"/>
        <end position="176"/>
    </location>
</feature>
<evidence type="ECO:0000256" key="7">
    <source>
        <dbReference type="SAM" id="Phobius"/>
    </source>
</evidence>
<feature type="transmembrane region" description="Helical" evidence="7">
    <location>
        <begin position="756"/>
        <end position="777"/>
    </location>
</feature>
<comment type="similarity">
    <text evidence="6">Belongs to the ABC-4 integral membrane protein family.</text>
</comment>
<feature type="transmembrane region" description="Helical" evidence="7">
    <location>
        <begin position="243"/>
        <end position="266"/>
    </location>
</feature>
<evidence type="ECO:0000313" key="9">
    <source>
        <dbReference type="EMBL" id="PQO38478.1"/>
    </source>
</evidence>
<dbReference type="EMBL" id="PUIB01000011">
    <property type="protein sequence ID" value="PQO38478.1"/>
    <property type="molecule type" value="Genomic_DNA"/>
</dbReference>
<evidence type="ECO:0000313" key="10">
    <source>
        <dbReference type="Proteomes" id="UP000239388"/>
    </source>
</evidence>
<feature type="transmembrane region" description="Helical" evidence="7">
    <location>
        <begin position="703"/>
        <end position="736"/>
    </location>
</feature>
<evidence type="ECO:0000256" key="6">
    <source>
        <dbReference type="ARBA" id="ARBA00038076"/>
    </source>
</evidence>
<evidence type="ECO:0000256" key="2">
    <source>
        <dbReference type="ARBA" id="ARBA00022475"/>
    </source>
</evidence>
<comment type="caution">
    <text evidence="9">The sequence shown here is derived from an EMBL/GenBank/DDBJ whole genome shotgun (WGS) entry which is preliminary data.</text>
</comment>
<dbReference type="GO" id="GO:0022857">
    <property type="term" value="F:transmembrane transporter activity"/>
    <property type="evidence" value="ECO:0007669"/>
    <property type="project" value="TreeGrafter"/>
</dbReference>
<keyword evidence="4 7" id="KW-1133">Transmembrane helix</keyword>